<evidence type="ECO:0000256" key="1">
    <source>
        <dbReference type="SAM" id="MobiDB-lite"/>
    </source>
</evidence>
<dbReference type="Proteomes" id="UP001497444">
    <property type="component" value="Chromosome 12"/>
</dbReference>
<dbReference type="EMBL" id="OZ020107">
    <property type="protein sequence ID" value="CAK9259572.1"/>
    <property type="molecule type" value="Genomic_DNA"/>
</dbReference>
<sequence>MAEYGQLVPWLGPLLRTEFFGHCRNHNSTGKHERNHFCLDCHAAALCPQGLAENHKNHLSLQIRKASHRDAVRVLDIQKLLDVSSIQAYTINSSKILFLHSRPPQKLQSFKAGGLRFNCETCHRSIADPVSFCSINCKRLAVLQGDLHLATKSSYQAPSTQLENLATSGRSSYELYGPSLGNGASLQQLNYKSLMHQTSSKNSSKRQELCGNTTLVVQQVPNYSSNNSPTTTLLQLEIPNESTMMVESKIKKRKLSLCCNEGGSCFVLSPMSVLMVPTRSSNENSWTEYLNPMTSCFSGPSTPLSIEEASSTRTHSRKQCHPHRAPLS</sequence>
<dbReference type="InterPro" id="IPR006734">
    <property type="entry name" value="PLATZ"/>
</dbReference>
<accession>A0ABP0W1X9</accession>
<dbReference type="PANTHER" id="PTHR31065">
    <property type="entry name" value="PLATZ TRANSCRIPTION FACTOR FAMILY PROTEIN"/>
    <property type="match status" value="1"/>
</dbReference>
<proteinExistence type="predicted"/>
<name>A0ABP0W1X9_9BRYO</name>
<evidence type="ECO:0000313" key="3">
    <source>
        <dbReference type="Proteomes" id="UP001497444"/>
    </source>
</evidence>
<feature type="compositionally biased region" description="Polar residues" evidence="1">
    <location>
        <begin position="304"/>
        <end position="313"/>
    </location>
</feature>
<reference evidence="2" key="1">
    <citation type="submission" date="2024-02" db="EMBL/GenBank/DDBJ databases">
        <authorList>
            <consortium name="ELIXIR-Norway"/>
            <consortium name="Elixir Norway"/>
        </authorList>
    </citation>
    <scope>NUCLEOTIDE SEQUENCE</scope>
</reference>
<feature type="compositionally biased region" description="Basic residues" evidence="1">
    <location>
        <begin position="314"/>
        <end position="328"/>
    </location>
</feature>
<gene>
    <name evidence="2" type="ORF">CSSPJE1EN1_LOCUS5050</name>
</gene>
<feature type="region of interest" description="Disordered" evidence="1">
    <location>
        <begin position="304"/>
        <end position="328"/>
    </location>
</feature>
<evidence type="ECO:0008006" key="4">
    <source>
        <dbReference type="Google" id="ProtNLM"/>
    </source>
</evidence>
<organism evidence="2 3">
    <name type="scientific">Sphagnum jensenii</name>
    <dbReference type="NCBI Taxonomy" id="128206"/>
    <lineage>
        <taxon>Eukaryota</taxon>
        <taxon>Viridiplantae</taxon>
        <taxon>Streptophyta</taxon>
        <taxon>Embryophyta</taxon>
        <taxon>Bryophyta</taxon>
        <taxon>Sphagnophytina</taxon>
        <taxon>Sphagnopsida</taxon>
        <taxon>Sphagnales</taxon>
        <taxon>Sphagnaceae</taxon>
        <taxon>Sphagnum</taxon>
    </lineage>
</organism>
<protein>
    <recommendedName>
        <fullName evidence="4">PLATZ transcription factor family protein</fullName>
    </recommendedName>
</protein>
<dbReference type="Pfam" id="PF04640">
    <property type="entry name" value="PLATZ"/>
    <property type="match status" value="1"/>
</dbReference>
<evidence type="ECO:0000313" key="2">
    <source>
        <dbReference type="EMBL" id="CAK9259572.1"/>
    </source>
</evidence>
<dbReference type="PANTHER" id="PTHR31065:SF46">
    <property type="entry name" value="PLATZ TRANSCRIPTION FACTOR FAMILY PROTEIN-RELATED"/>
    <property type="match status" value="1"/>
</dbReference>
<keyword evidence="3" id="KW-1185">Reference proteome</keyword>